<dbReference type="EMBL" id="CP059894">
    <property type="protein sequence ID" value="QNJ94504.1"/>
    <property type="molecule type" value="Genomic_DNA"/>
</dbReference>
<evidence type="ECO:0000313" key="2">
    <source>
        <dbReference type="EMBL" id="QNJ94504.1"/>
    </source>
</evidence>
<dbReference type="AlphaFoldDB" id="A0A7G8PB06"/>
<protein>
    <submittedName>
        <fullName evidence="1">Uncharacterized protein</fullName>
    </submittedName>
</protein>
<organism evidence="1 3">
    <name type="scientific">Mycolicibacterium fluoranthenivorans</name>
    <dbReference type="NCBI Taxonomy" id="258505"/>
    <lineage>
        <taxon>Bacteria</taxon>
        <taxon>Bacillati</taxon>
        <taxon>Actinomycetota</taxon>
        <taxon>Actinomycetes</taxon>
        <taxon>Mycobacteriales</taxon>
        <taxon>Mycobacteriaceae</taxon>
        <taxon>Mycolicibacterium</taxon>
    </lineage>
</organism>
<sequence>MDSATGDNQKEAPMPRGSSMFPSELFNDEGFRQLDDGPQRLFMWLWLHPDLNQAGVVAIQPREWASAAKNLSEAIIGDYAQVLRAQAWADYDDGQMWLRPFMSLDGALKSPSGFIAAARAVKTVRSRSLRWAIWEQFRNFSKPIAPMPDADQDPDGMKAKRAIGLNESVDRALLELSNTVSKPGVRESLSGAGGMPHPTPPRMGPVGGGVGAGDEGGVADASALCAVCGVNPARGGPVSWRPELCTTCVEAQKHPSMRRGAR</sequence>
<dbReference type="KEGG" id="mflu:HZU40_09690"/>
<dbReference type="Proteomes" id="UP000515498">
    <property type="component" value="Chromosome"/>
</dbReference>
<name>A0A7G8PB06_9MYCO</name>
<accession>A0A7G8PB06</accession>
<evidence type="ECO:0000313" key="3">
    <source>
        <dbReference type="Proteomes" id="UP000515498"/>
    </source>
</evidence>
<gene>
    <name evidence="2" type="ORF">HZU40_09690</name>
    <name evidence="1" type="ORF">HZU40_25530</name>
</gene>
<dbReference type="KEGG" id="mflu:HZU40_25530"/>
<dbReference type="RefSeq" id="WP_187096235.1">
    <property type="nucleotide sequence ID" value="NZ_CP059894.1"/>
</dbReference>
<evidence type="ECO:0000313" key="1">
    <source>
        <dbReference type="EMBL" id="QNJ91522.1"/>
    </source>
</evidence>
<proteinExistence type="predicted"/>
<dbReference type="EMBL" id="CP059894">
    <property type="protein sequence ID" value="QNJ91522.1"/>
    <property type="molecule type" value="Genomic_DNA"/>
</dbReference>
<reference evidence="1 3" key="1">
    <citation type="submission" date="2020-07" db="EMBL/GenBank/DDBJ databases">
        <title>Draft genome sequence of four isobutane-metabolizing strains capable of cometabolically degrading diverse ether contaminants.</title>
        <authorList>
            <person name="Chen W."/>
            <person name="Faulkner N."/>
            <person name="Smith C."/>
            <person name="Hyman M."/>
        </authorList>
    </citation>
    <scope>NUCLEOTIDE SEQUENCE [LARGE SCALE GENOMIC DNA]</scope>
    <source>
        <strain evidence="1 3">2A</strain>
    </source>
</reference>